<feature type="transmembrane region" description="Helical" evidence="1">
    <location>
        <begin position="6"/>
        <end position="26"/>
    </location>
</feature>
<dbReference type="EMBL" id="SMFK01000014">
    <property type="protein sequence ID" value="TDD94693.1"/>
    <property type="molecule type" value="Genomic_DNA"/>
</dbReference>
<keyword evidence="3" id="KW-1185">Reference proteome</keyword>
<evidence type="ECO:0000313" key="2">
    <source>
        <dbReference type="EMBL" id="TDD94693.1"/>
    </source>
</evidence>
<proteinExistence type="predicted"/>
<accession>A0A4R5C970</accession>
<organism evidence="2 3">
    <name type="scientific">Flavobacterium cellulosilyticum</name>
    <dbReference type="NCBI Taxonomy" id="2541731"/>
    <lineage>
        <taxon>Bacteria</taxon>
        <taxon>Pseudomonadati</taxon>
        <taxon>Bacteroidota</taxon>
        <taxon>Flavobacteriia</taxon>
        <taxon>Flavobacteriales</taxon>
        <taxon>Flavobacteriaceae</taxon>
        <taxon>Flavobacterium</taxon>
    </lineage>
</organism>
<sequence>MNITYYLVGLLTGVSVATFFVGKELYKYYMRYMVQRKQLERILKLNDKIKKSKNLKKDNTVIVNNVDLVN</sequence>
<gene>
    <name evidence="2" type="ORF">E0F76_15755</name>
</gene>
<comment type="caution">
    <text evidence="2">The sequence shown here is derived from an EMBL/GenBank/DDBJ whole genome shotgun (WGS) entry which is preliminary data.</text>
</comment>
<dbReference type="Proteomes" id="UP000295479">
    <property type="component" value="Unassembled WGS sequence"/>
</dbReference>
<keyword evidence="1" id="KW-0812">Transmembrane</keyword>
<protein>
    <submittedName>
        <fullName evidence="2">Uncharacterized protein</fullName>
    </submittedName>
</protein>
<keyword evidence="1" id="KW-0472">Membrane</keyword>
<keyword evidence="1" id="KW-1133">Transmembrane helix</keyword>
<evidence type="ECO:0000313" key="3">
    <source>
        <dbReference type="Proteomes" id="UP000295479"/>
    </source>
</evidence>
<reference evidence="2 3" key="1">
    <citation type="submission" date="2019-03" db="EMBL/GenBank/DDBJ databases">
        <title>Flavobacterium AR-3-4 sp. nov. isolated from arctic soil.</title>
        <authorList>
            <person name="Chaudhary D.K."/>
        </authorList>
    </citation>
    <scope>NUCLEOTIDE SEQUENCE [LARGE SCALE GENOMIC DNA]</scope>
    <source>
        <strain evidence="2 3">AR-3-4</strain>
    </source>
</reference>
<name>A0A4R5C970_9FLAO</name>
<evidence type="ECO:0000256" key="1">
    <source>
        <dbReference type="SAM" id="Phobius"/>
    </source>
</evidence>
<dbReference type="RefSeq" id="WP_132008303.1">
    <property type="nucleotide sequence ID" value="NZ_SMFK01000014.1"/>
</dbReference>
<dbReference type="AlphaFoldDB" id="A0A4R5C970"/>